<keyword evidence="2" id="KW-1185">Reference proteome</keyword>
<proteinExistence type="predicted"/>
<protein>
    <submittedName>
        <fullName evidence="1">Uncharacterized protein</fullName>
    </submittedName>
</protein>
<comment type="caution">
    <text evidence="1">The sequence shown here is derived from an EMBL/GenBank/DDBJ whole genome shotgun (WGS) entry which is preliminary data.</text>
</comment>
<organism evidence="1 2">
    <name type="scientific">Pseudomonas libanensis</name>
    <dbReference type="NCBI Taxonomy" id="75588"/>
    <lineage>
        <taxon>Bacteria</taxon>
        <taxon>Pseudomonadati</taxon>
        <taxon>Pseudomonadota</taxon>
        <taxon>Gammaproteobacteria</taxon>
        <taxon>Pseudomonadales</taxon>
        <taxon>Pseudomonadaceae</taxon>
        <taxon>Pseudomonas</taxon>
    </lineage>
</organism>
<evidence type="ECO:0000313" key="1">
    <source>
        <dbReference type="EMBL" id="KPG70928.1"/>
    </source>
</evidence>
<evidence type="ECO:0000313" key="2">
    <source>
        <dbReference type="Proteomes" id="UP000037820"/>
    </source>
</evidence>
<name>A0ABR5M148_9PSED</name>
<gene>
    <name evidence="1" type="ORF">AEQ48_24240</name>
</gene>
<reference evidence="1 2" key="1">
    <citation type="submission" date="2015-07" db="EMBL/GenBank/DDBJ databases">
        <title>Whole genome sequencing of endophytes isolated from poison ivy (Toxicodendron radicans).</title>
        <authorList>
            <person name="Tran P.N."/>
            <person name="Lee Y.P."/>
            <person name="Gan H.M."/>
            <person name="Savka M.A."/>
        </authorList>
    </citation>
    <scope>NUCLEOTIDE SEQUENCE [LARGE SCALE GENOMIC DNA]</scope>
    <source>
        <strain evidence="1 2">RIT-PI-g</strain>
    </source>
</reference>
<accession>A0ABR5M148</accession>
<dbReference type="Proteomes" id="UP000037820">
    <property type="component" value="Unassembled WGS sequence"/>
</dbReference>
<dbReference type="EMBL" id="LHOY01000041">
    <property type="protein sequence ID" value="KPG70928.1"/>
    <property type="molecule type" value="Genomic_DNA"/>
</dbReference>
<sequence length="117" mass="13240">MEALESAGAKAYLGTGNAHHVGVINEYIFLECEFVDDFKVLMHTKNVISVLRFYVGAHEGYAANVCFDVEYEMEGEQALNRYLELGGRLGLTDTEIAENTRKVKLSRKKKADKHQQR</sequence>